<evidence type="ECO:0000313" key="3">
    <source>
        <dbReference type="Proteomes" id="UP000193986"/>
    </source>
</evidence>
<evidence type="ECO:0000313" key="2">
    <source>
        <dbReference type="EMBL" id="ORY21950.1"/>
    </source>
</evidence>
<accession>A0A1Y2AI50</accession>
<proteinExistence type="predicted"/>
<organism evidence="2 3">
    <name type="scientific">Naematelia encephala</name>
    <dbReference type="NCBI Taxonomy" id="71784"/>
    <lineage>
        <taxon>Eukaryota</taxon>
        <taxon>Fungi</taxon>
        <taxon>Dikarya</taxon>
        <taxon>Basidiomycota</taxon>
        <taxon>Agaricomycotina</taxon>
        <taxon>Tremellomycetes</taxon>
        <taxon>Tremellales</taxon>
        <taxon>Naemateliaceae</taxon>
        <taxon>Naematelia</taxon>
    </lineage>
</organism>
<keyword evidence="3" id="KW-1185">Reference proteome</keyword>
<gene>
    <name evidence="2" type="ORF">BCR39DRAFT_48481</name>
</gene>
<dbReference type="EMBL" id="MCFC01000101">
    <property type="protein sequence ID" value="ORY21950.1"/>
    <property type="molecule type" value="Genomic_DNA"/>
</dbReference>
<sequence>MVRASKRRLHRESSDEQQAADSVPTSLPTPAPMQKRPSSIAPSGMSEPLGRLTMLSNVATRSSHPLNSHGQEQLYLRQTFILVPETFQPGDLKLYEELIKREGGLTITTSAFNFQATSTAMCAPSASSPRPSTTFLLLPTPEHASTAFASQFPSSSDLLYSFLSLLGIPDTIPSSIEVRSTKWLLSTICSTRTTETPDTAFFDDHHPPLGPRDVKRYMALTKYYRENKDEFRNLSGFYQRADQALKDFGPDVSRFLAPVTHMREPGVLAIFFRCNGPCLRSLGLLCLPSVYHLFLHALGAYSISLSVLVCIPPFLLCEVTSIAQSTYLMLLRHFRVSSDLTISPQFWLHFCPVLKYSHRPSIVPALAHRSQADRSRHHCQSPLTPIL</sequence>
<name>A0A1Y2AI50_9TREE</name>
<feature type="region of interest" description="Disordered" evidence="1">
    <location>
        <begin position="1"/>
        <end position="48"/>
    </location>
</feature>
<dbReference type="InParanoid" id="A0A1Y2AI50"/>
<comment type="caution">
    <text evidence="2">The sequence shown here is derived from an EMBL/GenBank/DDBJ whole genome shotgun (WGS) entry which is preliminary data.</text>
</comment>
<evidence type="ECO:0000256" key="1">
    <source>
        <dbReference type="SAM" id="MobiDB-lite"/>
    </source>
</evidence>
<reference evidence="2 3" key="1">
    <citation type="submission" date="2016-07" db="EMBL/GenBank/DDBJ databases">
        <title>Pervasive Adenine N6-methylation of Active Genes in Fungi.</title>
        <authorList>
            <consortium name="DOE Joint Genome Institute"/>
            <person name="Mondo S.J."/>
            <person name="Dannebaum R.O."/>
            <person name="Kuo R.C."/>
            <person name="Labutti K."/>
            <person name="Haridas S."/>
            <person name="Kuo A."/>
            <person name="Salamov A."/>
            <person name="Ahrendt S.R."/>
            <person name="Lipzen A."/>
            <person name="Sullivan W."/>
            <person name="Andreopoulos W.B."/>
            <person name="Clum A."/>
            <person name="Lindquist E."/>
            <person name="Daum C."/>
            <person name="Ramamoorthy G.K."/>
            <person name="Gryganskyi A."/>
            <person name="Culley D."/>
            <person name="Magnuson J.K."/>
            <person name="James T.Y."/>
            <person name="O'Malley M.A."/>
            <person name="Stajich J.E."/>
            <person name="Spatafora J.W."/>
            <person name="Visel A."/>
            <person name="Grigoriev I.V."/>
        </authorList>
    </citation>
    <scope>NUCLEOTIDE SEQUENCE [LARGE SCALE GENOMIC DNA]</scope>
    <source>
        <strain evidence="2 3">68-887.2</strain>
    </source>
</reference>
<dbReference type="Proteomes" id="UP000193986">
    <property type="component" value="Unassembled WGS sequence"/>
</dbReference>
<feature type="compositionally biased region" description="Polar residues" evidence="1">
    <location>
        <begin position="16"/>
        <end position="28"/>
    </location>
</feature>
<protein>
    <submittedName>
        <fullName evidence="2">Uncharacterized protein</fullName>
    </submittedName>
</protein>
<feature type="compositionally biased region" description="Basic residues" evidence="1">
    <location>
        <begin position="1"/>
        <end position="10"/>
    </location>
</feature>
<dbReference type="AlphaFoldDB" id="A0A1Y2AI50"/>